<dbReference type="KEGG" id="seme:MIZ01_1004"/>
<accession>A0AAN2BYY8</accession>
<protein>
    <submittedName>
        <fullName evidence="1">Uncharacterized protein</fullName>
    </submittedName>
</protein>
<organism evidence="1 2">
    <name type="scientific">Sideroxyarcus emersonii</name>
    <dbReference type="NCBI Taxonomy" id="2764705"/>
    <lineage>
        <taxon>Bacteria</taxon>
        <taxon>Pseudomonadati</taxon>
        <taxon>Pseudomonadota</taxon>
        <taxon>Betaproteobacteria</taxon>
        <taxon>Nitrosomonadales</taxon>
        <taxon>Gallionellaceae</taxon>
        <taxon>Sideroxyarcus</taxon>
    </lineage>
</organism>
<proteinExistence type="predicted"/>
<name>A0AAN2BYY8_9PROT</name>
<sequence>MTDANSLIKYIGSEYLQPYVVTAQKDGLQFDIPSEYEKLTLHHG</sequence>
<keyword evidence="2" id="KW-1185">Reference proteome</keyword>
<evidence type="ECO:0000313" key="1">
    <source>
        <dbReference type="EMBL" id="BCK87232.1"/>
    </source>
</evidence>
<dbReference type="AlphaFoldDB" id="A0AAN2BYY8"/>
<gene>
    <name evidence="1" type="ORF">MIZ01_1004</name>
</gene>
<reference evidence="1 2" key="1">
    <citation type="journal article" date="2022" name="Int. J. Syst. Evol. Microbiol.">
        <title>&lt;i&gt;Sideroxyarcus emersonii&lt;/i&gt; gen. nov. sp. nov., a neutrophilic, microaerobic iron- and thiosulfate-oxidizing bacterium isolated from iron-rich wetland sediment.</title>
        <authorList>
            <person name="Kato S."/>
            <person name="Itoh T."/>
            <person name="Iino T."/>
            <person name="Ohkuma M."/>
        </authorList>
    </citation>
    <scope>NUCLEOTIDE SEQUENCE [LARGE SCALE GENOMIC DNA]</scope>
    <source>
        <strain evidence="1 2">MIZ01</strain>
    </source>
</reference>
<dbReference type="Proteomes" id="UP001320326">
    <property type="component" value="Chromosome"/>
</dbReference>
<dbReference type="EMBL" id="AP023423">
    <property type="protein sequence ID" value="BCK87232.1"/>
    <property type="molecule type" value="Genomic_DNA"/>
</dbReference>
<evidence type="ECO:0000313" key="2">
    <source>
        <dbReference type="Proteomes" id="UP001320326"/>
    </source>
</evidence>